<reference evidence="2" key="1">
    <citation type="journal article" date="2021" name="Proc. Natl. Acad. Sci. U.S.A.">
        <title>A Catalog of Tens of Thousands of Viruses from Human Metagenomes Reveals Hidden Associations with Chronic Diseases.</title>
        <authorList>
            <person name="Tisza M.J."/>
            <person name="Buck C.B."/>
        </authorList>
    </citation>
    <scope>NUCLEOTIDE SEQUENCE</scope>
    <source>
        <strain evidence="2">CtDuC3</strain>
    </source>
</reference>
<evidence type="ECO:0000313" key="2">
    <source>
        <dbReference type="EMBL" id="DAD71288.1"/>
    </source>
</evidence>
<sequence>MITQDELNVLEAKAKVFVKSYYDSLSDKTIFNDALTSLRKKGKSWLYIRTGLEIKSKEQWEKWGYGLFFTPSFQAQIQKNVNKIKAGDKVESLFEDRQFTPEEELFGDMDSTSFPSASSSETSSSASFTAEEDELISDEQLQEMKNSREPFFYNRRGEAYTFNEVQSILSECPTPKDTFNLTWGRFPDSQEAICYYEEELSSILGGF</sequence>
<name>A0A8S5LN50_9CAUD</name>
<evidence type="ECO:0000256" key="1">
    <source>
        <dbReference type="SAM" id="MobiDB-lite"/>
    </source>
</evidence>
<organism evidence="2">
    <name type="scientific">Siphoviridae sp. ctDuC3</name>
    <dbReference type="NCBI Taxonomy" id="2827563"/>
    <lineage>
        <taxon>Viruses</taxon>
        <taxon>Duplodnaviria</taxon>
        <taxon>Heunggongvirae</taxon>
        <taxon>Uroviricota</taxon>
        <taxon>Caudoviricetes</taxon>
    </lineage>
</organism>
<dbReference type="EMBL" id="BK015879">
    <property type="protein sequence ID" value="DAD71288.1"/>
    <property type="molecule type" value="Genomic_DNA"/>
</dbReference>
<feature type="region of interest" description="Disordered" evidence="1">
    <location>
        <begin position="105"/>
        <end position="131"/>
    </location>
</feature>
<proteinExistence type="predicted"/>
<accession>A0A8S5LN50</accession>
<feature type="compositionally biased region" description="Low complexity" evidence="1">
    <location>
        <begin position="111"/>
        <end position="129"/>
    </location>
</feature>
<protein>
    <submittedName>
        <fullName evidence="2">Uncharacterized protein</fullName>
    </submittedName>
</protein>